<feature type="signal peptide" evidence="1">
    <location>
        <begin position="1"/>
        <end position="29"/>
    </location>
</feature>
<evidence type="ECO:0000256" key="1">
    <source>
        <dbReference type="SAM" id="SignalP"/>
    </source>
</evidence>
<evidence type="ECO:0008006" key="4">
    <source>
        <dbReference type="Google" id="ProtNLM"/>
    </source>
</evidence>
<protein>
    <recommendedName>
        <fullName evidence="4">Secreted protein</fullName>
    </recommendedName>
</protein>
<dbReference type="AlphaFoldDB" id="A0AAV0KRK5"/>
<evidence type="ECO:0000313" key="3">
    <source>
        <dbReference type="Proteomes" id="UP001154282"/>
    </source>
</evidence>
<dbReference type="Proteomes" id="UP001154282">
    <property type="component" value="Unassembled WGS sequence"/>
</dbReference>
<keyword evidence="3" id="KW-1185">Reference proteome</keyword>
<keyword evidence="1" id="KW-0732">Signal</keyword>
<proteinExistence type="predicted"/>
<name>A0AAV0KRK5_9ROSI</name>
<comment type="caution">
    <text evidence="2">The sequence shown here is derived from an EMBL/GenBank/DDBJ whole genome shotgun (WGS) entry which is preliminary data.</text>
</comment>
<sequence>MYRLLMKRRFQCLFLRALCCSSWLQVVRSCTIERSRQEQCQVQFYTSFLSLVQIWCMTEQSLFELRLDSQLQTSKKFQGNVFPCLIIALHNSSYDKISE</sequence>
<reference evidence="2" key="1">
    <citation type="submission" date="2022-08" db="EMBL/GenBank/DDBJ databases">
        <authorList>
            <person name="Gutierrez-Valencia J."/>
        </authorList>
    </citation>
    <scope>NUCLEOTIDE SEQUENCE</scope>
</reference>
<feature type="chain" id="PRO_5043392927" description="Secreted protein" evidence="1">
    <location>
        <begin position="30"/>
        <end position="99"/>
    </location>
</feature>
<evidence type="ECO:0000313" key="2">
    <source>
        <dbReference type="EMBL" id="CAI0424808.1"/>
    </source>
</evidence>
<gene>
    <name evidence="2" type="ORF">LITE_LOCUS20071</name>
</gene>
<dbReference type="EMBL" id="CAMGYJ010000005">
    <property type="protein sequence ID" value="CAI0424808.1"/>
    <property type="molecule type" value="Genomic_DNA"/>
</dbReference>
<organism evidence="2 3">
    <name type="scientific">Linum tenue</name>
    <dbReference type="NCBI Taxonomy" id="586396"/>
    <lineage>
        <taxon>Eukaryota</taxon>
        <taxon>Viridiplantae</taxon>
        <taxon>Streptophyta</taxon>
        <taxon>Embryophyta</taxon>
        <taxon>Tracheophyta</taxon>
        <taxon>Spermatophyta</taxon>
        <taxon>Magnoliopsida</taxon>
        <taxon>eudicotyledons</taxon>
        <taxon>Gunneridae</taxon>
        <taxon>Pentapetalae</taxon>
        <taxon>rosids</taxon>
        <taxon>fabids</taxon>
        <taxon>Malpighiales</taxon>
        <taxon>Linaceae</taxon>
        <taxon>Linum</taxon>
    </lineage>
</organism>
<accession>A0AAV0KRK5</accession>